<gene>
    <name evidence="2" type="ORF">NCTC9177_05854</name>
</gene>
<dbReference type="AlphaFoldDB" id="A0A7H4MNM7"/>
<keyword evidence="1" id="KW-1133">Transmembrane helix</keyword>
<protein>
    <recommendedName>
        <fullName evidence="4">Acyltransferase</fullName>
    </recommendedName>
</protein>
<reference evidence="2 3" key="1">
    <citation type="submission" date="2018-06" db="EMBL/GenBank/DDBJ databases">
        <authorList>
            <consortium name="Pathogen Informatics"/>
            <person name="Doyle S."/>
        </authorList>
    </citation>
    <scope>NUCLEOTIDE SEQUENCE [LARGE SCALE GENOMIC DNA]</scope>
    <source>
        <strain evidence="2 3">NCTC9177</strain>
    </source>
</reference>
<evidence type="ECO:0000256" key="1">
    <source>
        <dbReference type="SAM" id="Phobius"/>
    </source>
</evidence>
<evidence type="ECO:0000313" key="2">
    <source>
        <dbReference type="EMBL" id="STS91927.1"/>
    </source>
</evidence>
<evidence type="ECO:0008006" key="4">
    <source>
        <dbReference type="Google" id="ProtNLM"/>
    </source>
</evidence>
<keyword evidence="1" id="KW-0472">Membrane</keyword>
<organism evidence="2 3">
    <name type="scientific">Klebsiella variicola</name>
    <dbReference type="NCBI Taxonomy" id="244366"/>
    <lineage>
        <taxon>Bacteria</taxon>
        <taxon>Pseudomonadati</taxon>
        <taxon>Pseudomonadota</taxon>
        <taxon>Gammaproteobacteria</taxon>
        <taxon>Enterobacterales</taxon>
        <taxon>Enterobacteriaceae</taxon>
        <taxon>Klebsiella/Raoultella group</taxon>
        <taxon>Klebsiella</taxon>
        <taxon>Klebsiella pneumoniae complex</taxon>
    </lineage>
</organism>
<dbReference type="EMBL" id="UGKR01000003">
    <property type="protein sequence ID" value="STS91927.1"/>
    <property type="molecule type" value="Genomic_DNA"/>
</dbReference>
<keyword evidence="1" id="KW-0812">Transmembrane</keyword>
<evidence type="ECO:0000313" key="3">
    <source>
        <dbReference type="Proteomes" id="UP000254545"/>
    </source>
</evidence>
<proteinExistence type="predicted"/>
<accession>A0A7H4MNM7</accession>
<sequence>MGKNIKERNQLADFARVFMAFIVVAIHVNIFYEHPVLNKITVDGFFRIAVLFLNDKWILFS</sequence>
<name>A0A7H4MNM7_KLEVA</name>
<dbReference type="Proteomes" id="UP000254545">
    <property type="component" value="Unassembled WGS sequence"/>
</dbReference>
<feature type="transmembrane region" description="Helical" evidence="1">
    <location>
        <begin position="12"/>
        <end position="32"/>
    </location>
</feature>
<comment type="caution">
    <text evidence="2">The sequence shown here is derived from an EMBL/GenBank/DDBJ whole genome shotgun (WGS) entry which is preliminary data.</text>
</comment>